<gene>
    <name evidence="2" type="ORF">NKR19_g2153</name>
</gene>
<dbReference type="EMBL" id="JANBVN010000021">
    <property type="protein sequence ID" value="KAJ9161575.1"/>
    <property type="molecule type" value="Genomic_DNA"/>
</dbReference>
<evidence type="ECO:0000259" key="1">
    <source>
        <dbReference type="Pfam" id="PF13468"/>
    </source>
</evidence>
<name>A0AA38SB61_9PEZI</name>
<proteinExistence type="predicted"/>
<dbReference type="Pfam" id="PF13468">
    <property type="entry name" value="Glyoxalase_3"/>
    <property type="match status" value="1"/>
</dbReference>
<dbReference type="Proteomes" id="UP001174691">
    <property type="component" value="Unassembled WGS sequence"/>
</dbReference>
<dbReference type="PANTHER" id="PTHR40265">
    <property type="entry name" value="BLL2707 PROTEIN"/>
    <property type="match status" value="1"/>
</dbReference>
<organism evidence="2 3">
    <name type="scientific">Coniochaeta hoffmannii</name>
    <dbReference type="NCBI Taxonomy" id="91930"/>
    <lineage>
        <taxon>Eukaryota</taxon>
        <taxon>Fungi</taxon>
        <taxon>Dikarya</taxon>
        <taxon>Ascomycota</taxon>
        <taxon>Pezizomycotina</taxon>
        <taxon>Sordariomycetes</taxon>
        <taxon>Sordariomycetidae</taxon>
        <taxon>Coniochaetales</taxon>
        <taxon>Coniochaetaceae</taxon>
        <taxon>Coniochaeta</taxon>
    </lineage>
</organism>
<dbReference type="Gene3D" id="3.10.180.10">
    <property type="entry name" value="2,3-Dihydroxybiphenyl 1,2-Dioxygenase, domain 1"/>
    <property type="match status" value="1"/>
</dbReference>
<sequence>MSPLATPVLDHIVILVPLPFLSNLPSWLTDSLTVLPGGTHADGLTENKLVVFGDGVYLELIAFVPGADPEKRRSHRWARKAEGQIVDFACTLLQQEEEEDSAGSPEAQFDAVRDRVRAAKTGYDYTDPAPGGRRTPDGTELKWAIAAPYVEFHSGDERPYIVGELPFWCLDRTPRLLRVPRGDSDNLAHPCGALGVASVSVSVPADEVPGLRGTYDAIAAGPGQQVAVEGGDPAYTWKLEVPFPGATTHSELLLRTASEGSASEGVHLSISLFTKAKSGQLEGDIGNGRRLVIDLIPVA</sequence>
<dbReference type="InterPro" id="IPR029068">
    <property type="entry name" value="Glyas_Bleomycin-R_OHBP_Dase"/>
</dbReference>
<comment type="caution">
    <text evidence="2">The sequence shown here is derived from an EMBL/GenBank/DDBJ whole genome shotgun (WGS) entry which is preliminary data.</text>
</comment>
<dbReference type="AlphaFoldDB" id="A0AA38SB61"/>
<evidence type="ECO:0000313" key="3">
    <source>
        <dbReference type="Proteomes" id="UP001174691"/>
    </source>
</evidence>
<reference evidence="2" key="1">
    <citation type="submission" date="2022-07" db="EMBL/GenBank/DDBJ databases">
        <title>Fungi with potential for degradation of polypropylene.</title>
        <authorList>
            <person name="Gostincar C."/>
        </authorList>
    </citation>
    <scope>NUCLEOTIDE SEQUENCE</scope>
    <source>
        <strain evidence="2">EXF-13287</strain>
    </source>
</reference>
<protein>
    <recommendedName>
        <fullName evidence="1">Glyoxalase-like domain-containing protein</fullName>
    </recommendedName>
</protein>
<evidence type="ECO:0000313" key="2">
    <source>
        <dbReference type="EMBL" id="KAJ9161575.1"/>
    </source>
</evidence>
<accession>A0AA38SB61</accession>
<dbReference type="InterPro" id="IPR025870">
    <property type="entry name" value="Glyoxalase-like_dom"/>
</dbReference>
<feature type="domain" description="Glyoxalase-like" evidence="1">
    <location>
        <begin position="9"/>
        <end position="206"/>
    </location>
</feature>
<dbReference type="PANTHER" id="PTHR40265:SF1">
    <property type="entry name" value="GLYOXALASE-LIKE DOMAIN-CONTAINING PROTEIN"/>
    <property type="match status" value="1"/>
</dbReference>
<keyword evidence="3" id="KW-1185">Reference proteome</keyword>